<feature type="transmembrane region" description="Helical" evidence="12">
    <location>
        <begin position="148"/>
        <end position="170"/>
    </location>
</feature>
<keyword evidence="2" id="KW-1003">Cell membrane</keyword>
<evidence type="ECO:0000256" key="4">
    <source>
        <dbReference type="ARBA" id="ARBA00022989"/>
    </source>
</evidence>
<feature type="transmembrane region" description="Helical" evidence="12">
    <location>
        <begin position="392"/>
        <end position="414"/>
    </location>
</feature>
<dbReference type="InterPro" id="IPR000276">
    <property type="entry name" value="GPCR_Rhodpsn"/>
</dbReference>
<keyword evidence="5 11" id="KW-0297">G-protein coupled receptor</keyword>
<dbReference type="PRINTS" id="PR01417">
    <property type="entry name" value="GHSRECEPTOR"/>
</dbReference>
<evidence type="ECO:0000256" key="12">
    <source>
        <dbReference type="SAM" id="Phobius"/>
    </source>
</evidence>
<dbReference type="InterPro" id="IPR017452">
    <property type="entry name" value="GPCR_Rhodpsn_7TM"/>
</dbReference>
<comment type="subcellular location">
    <subcellularLocation>
        <location evidence="1">Cell membrane</location>
        <topology evidence="1">Multi-pass membrane protein</topology>
    </subcellularLocation>
</comment>
<keyword evidence="4 12" id="KW-1133">Transmembrane helix</keyword>
<evidence type="ECO:0000256" key="3">
    <source>
        <dbReference type="ARBA" id="ARBA00022692"/>
    </source>
</evidence>
<dbReference type="InterPro" id="IPR003905">
    <property type="entry name" value="GHS-R/MTLR"/>
</dbReference>
<dbReference type="PROSITE" id="PS50262">
    <property type="entry name" value="G_PROTEIN_RECEP_F1_2"/>
    <property type="match status" value="2"/>
</dbReference>
<evidence type="ECO:0000256" key="5">
    <source>
        <dbReference type="ARBA" id="ARBA00023040"/>
    </source>
</evidence>
<evidence type="ECO:0000256" key="8">
    <source>
        <dbReference type="ARBA" id="ARBA00023170"/>
    </source>
</evidence>
<dbReference type="PROSITE" id="PS00237">
    <property type="entry name" value="G_PROTEIN_RECEP_F1_1"/>
    <property type="match status" value="1"/>
</dbReference>
<dbReference type="GO" id="GO:0005886">
    <property type="term" value="C:plasma membrane"/>
    <property type="evidence" value="ECO:0007669"/>
    <property type="project" value="UniProtKB-SubCell"/>
</dbReference>
<keyword evidence="7" id="KW-1015">Disulfide bond</keyword>
<dbReference type="SUPFAM" id="SSF81321">
    <property type="entry name" value="Family A G protein-coupled receptor-like"/>
    <property type="match status" value="3"/>
</dbReference>
<dbReference type="PRINTS" id="PR00237">
    <property type="entry name" value="GPCRRHODOPSN"/>
</dbReference>
<proteinExistence type="inferred from homology"/>
<comment type="similarity">
    <text evidence="11">Belongs to the G-protein coupled receptor 1 family.</text>
</comment>
<feature type="transmembrane region" description="Helical" evidence="12">
    <location>
        <begin position="198"/>
        <end position="219"/>
    </location>
</feature>
<evidence type="ECO:0000256" key="10">
    <source>
        <dbReference type="ARBA" id="ARBA00023224"/>
    </source>
</evidence>
<keyword evidence="6 12" id="KW-0472">Membrane</keyword>
<protein>
    <submittedName>
        <fullName evidence="14">Growth hormone secretagogue receptor type 1</fullName>
    </submittedName>
</protein>
<comment type="caution">
    <text evidence="14">The sequence shown here is derived from an EMBL/GenBank/DDBJ whole genome shotgun (WGS) entry which is preliminary data.</text>
</comment>
<dbReference type="Proteomes" id="UP000289886">
    <property type="component" value="Unassembled WGS sequence"/>
</dbReference>
<keyword evidence="9" id="KW-0325">Glycoprotein</keyword>
<evidence type="ECO:0000259" key="13">
    <source>
        <dbReference type="PROSITE" id="PS50262"/>
    </source>
</evidence>
<feature type="transmembrane region" description="Helical" evidence="12">
    <location>
        <begin position="556"/>
        <end position="577"/>
    </location>
</feature>
<feature type="transmembrane region" description="Helical" evidence="12">
    <location>
        <begin position="268"/>
        <end position="289"/>
    </location>
</feature>
<feature type="transmembrane region" description="Helical" evidence="12">
    <location>
        <begin position="68"/>
        <end position="86"/>
    </location>
</feature>
<feature type="transmembrane region" description="Helical" evidence="12">
    <location>
        <begin position="597"/>
        <end position="620"/>
    </location>
</feature>
<feature type="transmembrane region" description="Helical" evidence="12">
    <location>
        <begin position="505"/>
        <end position="527"/>
    </location>
</feature>
<dbReference type="AlphaFoldDB" id="A0A444V2B0"/>
<keyword evidence="8 11" id="KW-0675">Receptor</keyword>
<keyword evidence="3 11" id="KW-0812">Transmembrane</keyword>
<sequence length="662" mass="76318">MEFVSNFNLSENYRDCLYQPLHLSLFELKTLVPVTVVCVGLFLLGVLGNLATIFVFQQCKEMRTTTNLYLSSMALSDILIFAGLPLDLYRLWRYCPFVFGDFLCRFQFYLSETCTYATILHITTLSMERYLAICFPLQAKVLVTKERVKLVIMALWVISMVTAAPVFFIFKVESQECKLTEQAVQSGLLQTMTWVSTLYFFLPLVCMSLLYGLIGRKLWRTKRDIQGPNARNRERYHRQTIKMLGVLGNLATIFVFQQCKEMRTTTNLYLSSMALSDILIFAGLPLDLYRLWRYCPFVFGDFLCRFQFYLSETCTYATILHITTLSMERYLAICFPLQAKVLVTKERVKLVIMALWVISMVTAAPVFFIFKVESQECKLTEQAVQSGLLQTMTWVSTLYFFLPLVCMSLLYGLIGRKLWRTKRDIQGPNARNRERYHRQTIKMLGKEGSFSNTIKLSSHFVPYHLSNVCNFVEITATPVFFIFKVESQECKLTEQAVQSGLLQTMTWVSTLYFFLPLVCMSLLYGLIGRKLWRTKRDIQGPNARNRERYHRQTIKMLALVVLAFTLCWLPFHVGRILFSNASRSDIEAQALFTTSQYFNLVSMVLFYLSASINPVLYNLMSGRYRSALCRLLGKPRASLRGQGSCCQRQAASPEGTEVSTCV</sequence>
<keyword evidence="10 11" id="KW-0807">Transducer</keyword>
<evidence type="ECO:0000256" key="7">
    <source>
        <dbReference type="ARBA" id="ARBA00023157"/>
    </source>
</evidence>
<feature type="transmembrane region" description="Helical" evidence="12">
    <location>
        <begin position="106"/>
        <end position="127"/>
    </location>
</feature>
<evidence type="ECO:0000256" key="6">
    <source>
        <dbReference type="ARBA" id="ARBA00023136"/>
    </source>
</evidence>
<evidence type="ECO:0000256" key="1">
    <source>
        <dbReference type="ARBA" id="ARBA00004651"/>
    </source>
</evidence>
<feature type="domain" description="G-protein coupled receptors family 1 profile" evidence="13">
    <location>
        <begin position="48"/>
        <end position="247"/>
    </location>
</feature>
<keyword evidence="15" id="KW-1185">Reference proteome</keyword>
<dbReference type="Gene3D" id="1.20.1070.10">
    <property type="entry name" value="Rhodopsin 7-helix transmembrane proteins"/>
    <property type="match status" value="3"/>
</dbReference>
<feature type="transmembrane region" description="Helical" evidence="12">
    <location>
        <begin position="465"/>
        <end position="485"/>
    </location>
</feature>
<dbReference type="GO" id="GO:0004930">
    <property type="term" value="F:G protein-coupled receptor activity"/>
    <property type="evidence" value="ECO:0007669"/>
    <property type="project" value="UniProtKB-KW"/>
</dbReference>
<evidence type="ECO:0000256" key="9">
    <source>
        <dbReference type="ARBA" id="ARBA00023180"/>
    </source>
</evidence>
<evidence type="ECO:0000256" key="2">
    <source>
        <dbReference type="ARBA" id="ARBA00022475"/>
    </source>
</evidence>
<reference evidence="14 15" key="1">
    <citation type="submission" date="2019-01" db="EMBL/GenBank/DDBJ databases">
        <title>Draft Genome and Complete Hox-Cluster Characterization of the Sterlet Sturgeon (Acipenser ruthenus).</title>
        <authorList>
            <person name="Wei Q."/>
        </authorList>
    </citation>
    <scope>NUCLEOTIDE SEQUENCE [LARGE SCALE GENOMIC DNA]</scope>
    <source>
        <strain evidence="14">WHYD16114868_AA</strain>
        <tissue evidence="14">Blood</tissue>
    </source>
</reference>
<feature type="transmembrane region" description="Helical" evidence="12">
    <location>
        <begin position="350"/>
        <end position="372"/>
    </location>
</feature>
<name>A0A444V2B0_ACIRT</name>
<feature type="domain" description="G-protein coupled receptors family 1 profile" evidence="13">
    <location>
        <begin position="248"/>
        <end position="617"/>
    </location>
</feature>
<dbReference type="Pfam" id="PF00001">
    <property type="entry name" value="7tm_1"/>
    <property type="match status" value="3"/>
</dbReference>
<feature type="transmembrane region" description="Helical" evidence="12">
    <location>
        <begin position="31"/>
        <end position="56"/>
    </location>
</feature>
<gene>
    <name evidence="14" type="ORF">EOD39_17882</name>
</gene>
<evidence type="ECO:0000313" key="15">
    <source>
        <dbReference type="Proteomes" id="UP000289886"/>
    </source>
</evidence>
<dbReference type="EMBL" id="SCEB01003265">
    <property type="protein sequence ID" value="RXM94540.1"/>
    <property type="molecule type" value="Genomic_DNA"/>
</dbReference>
<dbReference type="PANTHER" id="PTHR24243:SF227">
    <property type="entry name" value="MOTILIN RECEPTOR"/>
    <property type="match status" value="1"/>
</dbReference>
<organism evidence="14 15">
    <name type="scientific">Acipenser ruthenus</name>
    <name type="common">Sterlet sturgeon</name>
    <dbReference type="NCBI Taxonomy" id="7906"/>
    <lineage>
        <taxon>Eukaryota</taxon>
        <taxon>Metazoa</taxon>
        <taxon>Chordata</taxon>
        <taxon>Craniata</taxon>
        <taxon>Vertebrata</taxon>
        <taxon>Euteleostomi</taxon>
        <taxon>Actinopterygii</taxon>
        <taxon>Chondrostei</taxon>
        <taxon>Acipenseriformes</taxon>
        <taxon>Acipenseridae</taxon>
        <taxon>Acipenser</taxon>
    </lineage>
</organism>
<accession>A0A444V2B0</accession>
<dbReference type="PANTHER" id="PTHR24243">
    <property type="entry name" value="G-PROTEIN COUPLED RECEPTOR"/>
    <property type="match status" value="1"/>
</dbReference>
<evidence type="ECO:0000313" key="14">
    <source>
        <dbReference type="EMBL" id="RXM94540.1"/>
    </source>
</evidence>
<evidence type="ECO:0000256" key="11">
    <source>
        <dbReference type="RuleBase" id="RU000688"/>
    </source>
</evidence>